<gene>
    <name evidence="2" type="ORF">ACFFJP_12970</name>
</gene>
<proteinExistence type="predicted"/>
<dbReference type="RefSeq" id="WP_377244617.1">
    <property type="nucleotide sequence ID" value="NZ_JBHLXP010000003.1"/>
</dbReference>
<organism evidence="2 3">
    <name type="scientific">Rheinheimera tilapiae</name>
    <dbReference type="NCBI Taxonomy" id="875043"/>
    <lineage>
        <taxon>Bacteria</taxon>
        <taxon>Pseudomonadati</taxon>
        <taxon>Pseudomonadota</taxon>
        <taxon>Gammaproteobacteria</taxon>
        <taxon>Chromatiales</taxon>
        <taxon>Chromatiaceae</taxon>
        <taxon>Rheinheimera</taxon>
    </lineage>
</organism>
<evidence type="ECO:0000256" key="1">
    <source>
        <dbReference type="SAM" id="SignalP"/>
    </source>
</evidence>
<comment type="caution">
    <text evidence="2">The sequence shown here is derived from an EMBL/GenBank/DDBJ whole genome shotgun (WGS) entry which is preliminary data.</text>
</comment>
<reference evidence="2 3" key="1">
    <citation type="submission" date="2024-09" db="EMBL/GenBank/DDBJ databases">
        <authorList>
            <person name="Sun Q."/>
            <person name="Mori K."/>
        </authorList>
    </citation>
    <scope>NUCLEOTIDE SEQUENCE [LARGE SCALE GENOMIC DNA]</scope>
    <source>
        <strain evidence="2 3">KCTC 23315</strain>
    </source>
</reference>
<dbReference type="Proteomes" id="UP001589813">
    <property type="component" value="Unassembled WGS sequence"/>
</dbReference>
<keyword evidence="3" id="KW-1185">Reference proteome</keyword>
<evidence type="ECO:0000313" key="2">
    <source>
        <dbReference type="EMBL" id="MFC0049201.1"/>
    </source>
</evidence>
<keyword evidence="1" id="KW-0732">Signal</keyword>
<name>A0ABV6BEA6_9GAMM</name>
<evidence type="ECO:0008006" key="4">
    <source>
        <dbReference type="Google" id="ProtNLM"/>
    </source>
</evidence>
<feature type="signal peptide" evidence="1">
    <location>
        <begin position="1"/>
        <end position="18"/>
    </location>
</feature>
<protein>
    <recommendedName>
        <fullName evidence="4">Transglutaminase domain-containing protein</fullName>
    </recommendedName>
</protein>
<feature type="chain" id="PRO_5045612256" description="Transglutaminase domain-containing protein" evidence="1">
    <location>
        <begin position="19"/>
        <end position="310"/>
    </location>
</feature>
<evidence type="ECO:0000313" key="3">
    <source>
        <dbReference type="Proteomes" id="UP001589813"/>
    </source>
</evidence>
<sequence length="310" mass="34663">MKRVLCTLLLLSCSTASAQMLLQRAAAGQQTEFSYQLPPEPALVFRLDNKLLNQYRGMKRYTPHMAEQAVRHALMRQAASLQQQGVRIQFSPPNLPLQFTVQADDSTKAKTVAATLRSLQKSALDQYLAQGYYFLLDDPVKGKGVIPDHLRFMQDALGQLQPVADAFISNYGKKNIRQIAARLTLWIQQIPYRDLDNRIESNGKGYAPPVQLIFDHNGDCDSKAVLWATVMRLIFPTLMIKIIYLPNHAIIAAQVPATDTEQVIDFADASLLLIDPTGPAPLKLGQISPEFQAALRSKQFSQRTFPTLDL</sequence>
<accession>A0ABV6BEA6</accession>
<dbReference type="EMBL" id="JBHLXP010000003">
    <property type="protein sequence ID" value="MFC0049201.1"/>
    <property type="molecule type" value="Genomic_DNA"/>
</dbReference>